<evidence type="ECO:0000259" key="6">
    <source>
        <dbReference type="Pfam" id="PF07980"/>
    </source>
</evidence>
<dbReference type="Proteomes" id="UP000248790">
    <property type="component" value="Unassembled WGS sequence"/>
</dbReference>
<gene>
    <name evidence="8" type="ORF">LX87_04618</name>
</gene>
<keyword evidence="5" id="KW-0998">Cell outer membrane</keyword>
<dbReference type="SUPFAM" id="SSF48452">
    <property type="entry name" value="TPR-like"/>
    <property type="match status" value="1"/>
</dbReference>
<dbReference type="PROSITE" id="PS51257">
    <property type="entry name" value="PROKAR_LIPOPROTEIN"/>
    <property type="match status" value="1"/>
</dbReference>
<dbReference type="EMBL" id="QLMC01000006">
    <property type="protein sequence ID" value="RAJ93106.1"/>
    <property type="molecule type" value="Genomic_DNA"/>
</dbReference>
<comment type="caution">
    <text evidence="8">The sequence shown here is derived from an EMBL/GenBank/DDBJ whole genome shotgun (WGS) entry which is preliminary data.</text>
</comment>
<name>A0A327WR06_LARAB</name>
<dbReference type="OrthoDB" id="5694214at2"/>
<dbReference type="Gene3D" id="1.25.40.390">
    <property type="match status" value="1"/>
</dbReference>
<dbReference type="GO" id="GO:0009279">
    <property type="term" value="C:cell outer membrane"/>
    <property type="evidence" value="ECO:0007669"/>
    <property type="project" value="UniProtKB-SubCell"/>
</dbReference>
<feature type="domain" description="SusD-like N-terminal" evidence="7">
    <location>
        <begin position="95"/>
        <end position="218"/>
    </location>
</feature>
<evidence type="ECO:0000256" key="4">
    <source>
        <dbReference type="ARBA" id="ARBA00023136"/>
    </source>
</evidence>
<dbReference type="InterPro" id="IPR011990">
    <property type="entry name" value="TPR-like_helical_dom_sf"/>
</dbReference>
<evidence type="ECO:0000256" key="1">
    <source>
        <dbReference type="ARBA" id="ARBA00004442"/>
    </source>
</evidence>
<dbReference type="CDD" id="cd08977">
    <property type="entry name" value="SusD"/>
    <property type="match status" value="1"/>
</dbReference>
<keyword evidence="3" id="KW-0732">Signal</keyword>
<keyword evidence="4" id="KW-0472">Membrane</keyword>
<evidence type="ECO:0000259" key="7">
    <source>
        <dbReference type="Pfam" id="PF14322"/>
    </source>
</evidence>
<evidence type="ECO:0000256" key="3">
    <source>
        <dbReference type="ARBA" id="ARBA00022729"/>
    </source>
</evidence>
<dbReference type="AlphaFoldDB" id="A0A327WR06"/>
<sequence>MKNLIITLLASTLFLACSKELDITPKSQITAGSFWKTQDDVIGARNGMYVRFRAFTNFNLYYLGEARSEIMGTGILNADFRIPYFQNRLHKITAPGPDWGSIYTIIHDVNLILKYGSTISFTSESNKNTILAEAYTMRAYLYYILVRTWGGTPLMLEPTESSDPESIYKPRASEEEVFNQITADLNKALELFPNNANSNRRSAWSKPAANALKGDVYLWIAKRRNGGESALNTALAALREVQQSDVSLLPNFADVFNNANKGNKEVLFSVRYNELEAVNNYAGDMYIRDADLPPGVDAATLQKIGLGGGFNWWAPSETMRKQFSADDKRKDKSFVEIYGKNAQGNPVYYTSIMTKFSGYVDANGRRFLDDIIIYRYADVLLMIAEAKNALGQDPSAEINLVRQRAYGDQFEKHRFVSSSKTANDDAILKERLFELAFEGKRWWDLVRFNKAFDLVPSLADRKGQNNLLLWPISETVLGRNSKLVQNPGYE</sequence>
<dbReference type="Pfam" id="PF14322">
    <property type="entry name" value="SusD-like_3"/>
    <property type="match status" value="1"/>
</dbReference>
<organism evidence="8 9">
    <name type="scientific">Larkinella arboricola</name>
    <dbReference type="NCBI Taxonomy" id="643671"/>
    <lineage>
        <taxon>Bacteria</taxon>
        <taxon>Pseudomonadati</taxon>
        <taxon>Bacteroidota</taxon>
        <taxon>Cytophagia</taxon>
        <taxon>Cytophagales</taxon>
        <taxon>Spirosomataceae</taxon>
        <taxon>Larkinella</taxon>
    </lineage>
</organism>
<keyword evidence="9" id="KW-1185">Reference proteome</keyword>
<dbReference type="InterPro" id="IPR012944">
    <property type="entry name" value="SusD_RagB_dom"/>
</dbReference>
<feature type="domain" description="RagB/SusD" evidence="6">
    <location>
        <begin position="369"/>
        <end position="489"/>
    </location>
</feature>
<reference evidence="8 9" key="1">
    <citation type="submission" date="2018-06" db="EMBL/GenBank/DDBJ databases">
        <title>Genomic Encyclopedia of Archaeal and Bacterial Type Strains, Phase II (KMG-II): from individual species to whole genera.</title>
        <authorList>
            <person name="Goeker M."/>
        </authorList>
    </citation>
    <scope>NUCLEOTIDE SEQUENCE [LARGE SCALE GENOMIC DNA]</scope>
    <source>
        <strain evidence="8 9">DSM 21851</strain>
    </source>
</reference>
<accession>A0A327WR06</accession>
<comment type="similarity">
    <text evidence="2">Belongs to the SusD family.</text>
</comment>
<proteinExistence type="inferred from homology"/>
<protein>
    <submittedName>
        <fullName evidence="8">Putative outer membrane starch-binding protein</fullName>
    </submittedName>
</protein>
<evidence type="ECO:0000256" key="2">
    <source>
        <dbReference type="ARBA" id="ARBA00006275"/>
    </source>
</evidence>
<evidence type="ECO:0000313" key="9">
    <source>
        <dbReference type="Proteomes" id="UP000248790"/>
    </source>
</evidence>
<comment type="subcellular location">
    <subcellularLocation>
        <location evidence="1">Cell outer membrane</location>
    </subcellularLocation>
</comment>
<dbReference type="Pfam" id="PF07980">
    <property type="entry name" value="SusD_RagB"/>
    <property type="match status" value="1"/>
</dbReference>
<evidence type="ECO:0000256" key="5">
    <source>
        <dbReference type="ARBA" id="ARBA00023237"/>
    </source>
</evidence>
<dbReference type="InterPro" id="IPR033985">
    <property type="entry name" value="SusD-like_N"/>
</dbReference>
<dbReference type="RefSeq" id="WP_111630640.1">
    <property type="nucleotide sequence ID" value="NZ_QLMC01000006.1"/>
</dbReference>
<evidence type="ECO:0000313" key="8">
    <source>
        <dbReference type="EMBL" id="RAJ93106.1"/>
    </source>
</evidence>